<keyword evidence="1" id="KW-0677">Repeat</keyword>
<dbReference type="PROSITE" id="PS51170">
    <property type="entry name" value="CW"/>
    <property type="match status" value="2"/>
</dbReference>
<dbReference type="SUPFAM" id="SSF53187">
    <property type="entry name" value="Zn-dependent exopeptidases"/>
    <property type="match status" value="1"/>
</dbReference>
<keyword evidence="5" id="KW-1185">Reference proteome</keyword>
<name>A0A1H9JFM0_9LACT</name>
<dbReference type="Proteomes" id="UP000198556">
    <property type="component" value="Unassembled WGS sequence"/>
</dbReference>
<dbReference type="AlphaFoldDB" id="A0A1H9JFM0"/>
<accession>A0A1H9JFM0</accession>
<evidence type="ECO:0000256" key="1">
    <source>
        <dbReference type="ARBA" id="ARBA00022737"/>
    </source>
</evidence>
<dbReference type="EMBL" id="FOGF01000008">
    <property type="protein sequence ID" value="SEQ85355.1"/>
    <property type="molecule type" value="Genomic_DNA"/>
</dbReference>
<proteinExistence type="predicted"/>
<feature type="signal peptide" evidence="3">
    <location>
        <begin position="1"/>
        <end position="22"/>
    </location>
</feature>
<gene>
    <name evidence="4" type="ORF">SAMN05421767_10872</name>
</gene>
<dbReference type="STRING" id="137733.SAMN05421767_10872"/>
<feature type="chain" id="PRO_5038442783" description="Zinc carboxypeptidase" evidence="3">
    <location>
        <begin position="23"/>
        <end position="1158"/>
    </location>
</feature>
<feature type="repeat" description="Cell wall-binding" evidence="2">
    <location>
        <begin position="1044"/>
        <end position="1063"/>
    </location>
</feature>
<evidence type="ECO:0000256" key="2">
    <source>
        <dbReference type="PROSITE-ProRule" id="PRU00591"/>
    </source>
</evidence>
<evidence type="ECO:0000313" key="4">
    <source>
        <dbReference type="EMBL" id="SEQ85355.1"/>
    </source>
</evidence>
<protein>
    <recommendedName>
        <fullName evidence="6">Zinc carboxypeptidase</fullName>
    </recommendedName>
</protein>
<evidence type="ECO:0008006" key="6">
    <source>
        <dbReference type="Google" id="ProtNLM"/>
    </source>
</evidence>
<keyword evidence="3" id="KW-0732">Signal</keyword>
<organism evidence="4 5">
    <name type="scientific">Granulicatella balaenopterae</name>
    <dbReference type="NCBI Taxonomy" id="137733"/>
    <lineage>
        <taxon>Bacteria</taxon>
        <taxon>Bacillati</taxon>
        <taxon>Bacillota</taxon>
        <taxon>Bacilli</taxon>
        <taxon>Lactobacillales</taxon>
        <taxon>Carnobacteriaceae</taxon>
        <taxon>Granulicatella</taxon>
    </lineage>
</organism>
<dbReference type="Gene3D" id="3.40.630.10">
    <property type="entry name" value="Zn peptidases"/>
    <property type="match status" value="1"/>
</dbReference>
<evidence type="ECO:0000256" key="3">
    <source>
        <dbReference type="SAM" id="SignalP"/>
    </source>
</evidence>
<dbReference type="OrthoDB" id="9758209at2"/>
<dbReference type="Gene3D" id="2.10.270.10">
    <property type="entry name" value="Cholin Binding"/>
    <property type="match status" value="3"/>
</dbReference>
<dbReference type="RefSeq" id="WP_089746257.1">
    <property type="nucleotide sequence ID" value="NZ_FOGF01000008.1"/>
</dbReference>
<evidence type="ECO:0000313" key="5">
    <source>
        <dbReference type="Proteomes" id="UP000198556"/>
    </source>
</evidence>
<sequence>MNKTIKKQAFLTLSASCLLSIAAMNAPIISAEEAVAQPTVATVIEANQGVFQLAPVTDYMTLANETTETIKLDAKTAANLNWTLSGKTIEGEVKEEKPLADWQKWLLKKGGGFTGGQWITVETTGDENESTVTINVDSLFGEDLSQRAAYGNIRRTYRHWIGEYTLQAKDADGNVVITKTINLRPYDGYRTAEERKKEVYNYAENATDRLVKIEKIGTTLRGRDIPMGIVAKDQASIDGYLNGTGKDMLATPDDLLKLLQEDKLDYKLPIYIHNTHADEQPAPDVVTEAFKQIATKDTITFETYVSGGERYYDEDGNPQIEELGATRTVTLNVKDLLDRFIFVFTFLENPDGDYENFRTLVNGMDPNRDACYQVNPEPRATIAQINKWNPISIVDVHGFVSEYLIEPSTPPHDPNFEYDIFADSSVDHARHLGRAGLHASKYEGFMIPKHYWGDGWDDAFAGYTGVYGLYHGILAHTMEIPQGNEESFKAGVNALFGSIDYLNTNRKLVFENRLKYYSRGVNKVESQDAENQLVGPKGEVVGRPNKVDGQFFPDYYVISMTPSKKYDVEQSYAMIEYFARNGVELKQLTEDVDGFKKGDLVVDMAQAKRGYANYCLYDGADESAWKAMYAEVVMDMPEMRGFESTPIYKDKAKELDGKLGEVSHTDAPQAAIEEGEYYQVANNSIYVIKEVNDLLKQGETIYFTENGFAMSADTLNKLKANVSVVAEPLTDYSSLTDARIANDIKVYVNKQNAWWAGAELPTSTYMALEQVGFTVVDDPEAADIIALEDHRYDEKMFGNKPVIVLGGTAMANLEDLGILDGFDAEATGYSHEGLMHVTIDTDNVYSNGYTADDLLYSASGSWINATPEGFNEVVKVNDKDYFQTGWWPGNEVLANKTMAIEGTFKDFPLFVYAGDPTHRMHSQYFYRWVTNAIYNGTLQKAVAPEKPIVKQGWDGDYYYQDGEKVTSQWIHDDNYKGDYYLKADGKYARDEWVSGYFLTQYGKMATDGWYYDKGDWYYIHEDGTYAHDEWVDGYFLTQYGQMAKGGWYYDKGDWYYIHEDGTYAHDEWVDGYFLTQYGQMATDGWYYDNGHWYYIHKDGTYAHDEWVGKYYLKQWGDMASNEWVYDGKGWCFIKEDGRYARKQYVNGYYVGSNGYWKK</sequence>
<reference evidence="4 5" key="1">
    <citation type="submission" date="2016-10" db="EMBL/GenBank/DDBJ databases">
        <authorList>
            <person name="de Groot N.N."/>
        </authorList>
    </citation>
    <scope>NUCLEOTIDE SEQUENCE [LARGE SCALE GENOMIC DNA]</scope>
    <source>
        <strain evidence="4 5">DSM 15827</strain>
    </source>
</reference>
<dbReference type="SUPFAM" id="SSF69360">
    <property type="entry name" value="Cell wall binding repeat"/>
    <property type="match status" value="1"/>
</dbReference>
<dbReference type="InterPro" id="IPR018337">
    <property type="entry name" value="Cell_wall/Cho-bd_repeat"/>
</dbReference>
<feature type="repeat" description="Cell wall-binding" evidence="2">
    <location>
        <begin position="1082"/>
        <end position="1101"/>
    </location>
</feature>